<dbReference type="AlphaFoldDB" id="A0A1H5RKC7"/>
<accession>A0A1H5RKC7</accession>
<protein>
    <submittedName>
        <fullName evidence="1">Uncharacterized protein</fullName>
    </submittedName>
</protein>
<gene>
    <name evidence="1" type="ORF">SAMN05660865_00069</name>
</gene>
<dbReference type="Proteomes" id="UP000242850">
    <property type="component" value="Unassembled WGS sequence"/>
</dbReference>
<evidence type="ECO:0000313" key="1">
    <source>
        <dbReference type="EMBL" id="SEF38793.1"/>
    </source>
</evidence>
<organism evidence="1 2">
    <name type="scientific">Caloramator fervidus</name>
    <dbReference type="NCBI Taxonomy" id="29344"/>
    <lineage>
        <taxon>Bacteria</taxon>
        <taxon>Bacillati</taxon>
        <taxon>Bacillota</taxon>
        <taxon>Clostridia</taxon>
        <taxon>Eubacteriales</taxon>
        <taxon>Clostridiaceae</taxon>
        <taxon>Caloramator</taxon>
    </lineage>
</organism>
<sequence length="129" mass="15046">MFIDPKFKIALKCKECGKFKVFDIDLFKEKLGSFHCDCKNNILNYGIKGANIILEADCVFCNKKHRLKFKVRDIIEKPLKIINCPFTDFEIIFAGKNNSVDDIISKYESDMIELLKLLGFDIQVNLRRF</sequence>
<name>A0A1H5RKC7_9CLOT</name>
<dbReference type="EMBL" id="FNUK01000001">
    <property type="protein sequence ID" value="SEF38793.1"/>
    <property type="molecule type" value="Genomic_DNA"/>
</dbReference>
<reference evidence="2" key="1">
    <citation type="submission" date="2016-10" db="EMBL/GenBank/DDBJ databases">
        <authorList>
            <person name="Varghese N."/>
            <person name="Submissions S."/>
        </authorList>
    </citation>
    <scope>NUCLEOTIDE SEQUENCE [LARGE SCALE GENOMIC DNA]</scope>
    <source>
        <strain evidence="2">DSM 5463</strain>
    </source>
</reference>
<dbReference type="RefSeq" id="WP_103895104.1">
    <property type="nucleotide sequence ID" value="NZ_FNUK01000001.1"/>
</dbReference>
<evidence type="ECO:0000313" key="2">
    <source>
        <dbReference type="Proteomes" id="UP000242850"/>
    </source>
</evidence>
<proteinExistence type="predicted"/>
<keyword evidence="2" id="KW-1185">Reference proteome</keyword>
<dbReference type="OrthoDB" id="1678992at2"/>